<organism evidence="1 2">
    <name type="scientific">Faecalibacterium prausnitzii</name>
    <dbReference type="NCBI Taxonomy" id="853"/>
    <lineage>
        <taxon>Bacteria</taxon>
        <taxon>Bacillati</taxon>
        <taxon>Bacillota</taxon>
        <taxon>Clostridia</taxon>
        <taxon>Eubacteriales</taxon>
        <taxon>Oscillospiraceae</taxon>
        <taxon>Faecalibacterium</taxon>
    </lineage>
</organism>
<evidence type="ECO:0000313" key="1">
    <source>
        <dbReference type="EMBL" id="RGB86806.1"/>
    </source>
</evidence>
<dbReference type="InterPro" id="IPR029058">
    <property type="entry name" value="AB_hydrolase_fold"/>
</dbReference>
<protein>
    <recommendedName>
        <fullName evidence="3">Esterase</fullName>
    </recommendedName>
</protein>
<accession>A0A3E2TY43</accession>
<dbReference type="InterPro" id="IPR050583">
    <property type="entry name" value="Mycobacterial_A85_antigen"/>
</dbReference>
<dbReference type="Pfam" id="PF00756">
    <property type="entry name" value="Esterase"/>
    <property type="match status" value="1"/>
</dbReference>
<dbReference type="RefSeq" id="WP_158403789.1">
    <property type="nucleotide sequence ID" value="NZ_QVER01000021.1"/>
</dbReference>
<dbReference type="PANTHER" id="PTHR48098">
    <property type="entry name" value="ENTEROCHELIN ESTERASE-RELATED"/>
    <property type="match status" value="1"/>
</dbReference>
<evidence type="ECO:0000313" key="2">
    <source>
        <dbReference type="Proteomes" id="UP000260991"/>
    </source>
</evidence>
<name>A0A3E2TY43_9FIRM</name>
<dbReference type="InterPro" id="IPR000801">
    <property type="entry name" value="Esterase-like"/>
</dbReference>
<comment type="caution">
    <text evidence="1">The sequence shown here is derived from an EMBL/GenBank/DDBJ whole genome shotgun (WGS) entry which is preliminary data.</text>
</comment>
<evidence type="ECO:0008006" key="3">
    <source>
        <dbReference type="Google" id="ProtNLM"/>
    </source>
</evidence>
<dbReference type="AlphaFoldDB" id="A0A3E2TY43"/>
<dbReference type="Gene3D" id="3.40.50.1820">
    <property type="entry name" value="alpha/beta hydrolase"/>
    <property type="match status" value="1"/>
</dbReference>
<dbReference type="PANTHER" id="PTHR48098:SF1">
    <property type="entry name" value="DIACYLGLYCEROL ACYLTRANSFERASE_MYCOLYLTRANSFERASE AG85A"/>
    <property type="match status" value="1"/>
</dbReference>
<gene>
    <name evidence="1" type="ORF">DWZ46_12955</name>
</gene>
<dbReference type="GO" id="GO:0016747">
    <property type="term" value="F:acyltransferase activity, transferring groups other than amino-acyl groups"/>
    <property type="evidence" value="ECO:0007669"/>
    <property type="project" value="TreeGrafter"/>
</dbReference>
<proteinExistence type="predicted"/>
<sequence length="152" mass="17035">MALFHGVINSKALMKDTTLSMIVPSDDRKNIGFQGQPQLLILLHGAGGSNYTWSKYSSIERYTEPLNLIVLMPNIEFSFGLNMSNGLNYQSYLGEELPQWAEKTFGLKLDRETTTIAGQSMGGFAAIHTALAYPNKFGKCGVFPHRWRWTNI</sequence>
<dbReference type="EMBL" id="QVER01000021">
    <property type="protein sequence ID" value="RGB86806.1"/>
    <property type="molecule type" value="Genomic_DNA"/>
</dbReference>
<dbReference type="Proteomes" id="UP000260991">
    <property type="component" value="Unassembled WGS sequence"/>
</dbReference>
<dbReference type="SUPFAM" id="SSF53474">
    <property type="entry name" value="alpha/beta-Hydrolases"/>
    <property type="match status" value="1"/>
</dbReference>
<reference evidence="1 2" key="1">
    <citation type="submission" date="2018-08" db="EMBL/GenBank/DDBJ databases">
        <title>A genome reference for cultivated species of the human gut microbiota.</title>
        <authorList>
            <person name="Zou Y."/>
            <person name="Xue W."/>
            <person name="Luo G."/>
        </authorList>
    </citation>
    <scope>NUCLEOTIDE SEQUENCE [LARGE SCALE GENOMIC DNA]</scope>
    <source>
        <strain evidence="1 2">AF32-8AC</strain>
    </source>
</reference>